<evidence type="ECO:0000313" key="2">
    <source>
        <dbReference type="EMBL" id="SSX10183.1"/>
    </source>
</evidence>
<accession>A0A336KZA5</accession>
<dbReference type="EMBL" id="UFQT01001300">
    <property type="protein sequence ID" value="SSX29904.1"/>
    <property type="molecule type" value="Genomic_DNA"/>
</dbReference>
<evidence type="ECO:0000313" key="3">
    <source>
        <dbReference type="EMBL" id="SSX29904.1"/>
    </source>
</evidence>
<sequence length="316" mass="37147">MSSIINHHNDITVLWFKKFLSHKDEESPNEEKLSYLSEKFIEQLTNKDLSNVFLHKENVQLSIDTIYDLVKKEEEIIALLEYPDDLESFTIEEIACHECVEKDAKIEEQQKILEMQRSIVNSNKTLIEGYENYLEKHVPELVKKIVEEFDGTVLLENNNKPEIMGSDDQNYNEIFVKADQNLIFTIQNVITELNLNHTRKINELQDKIMEHQLNAEKNERLAEEINLKLQKYKHNCQHLLKQNKKLSQMRNQCTNCEESLENINKQIENGNLLVTLKSKNDKFIQELEKKTSFNNEKIVSFLLVSDFLCSLGYPKN</sequence>
<dbReference type="VEuPathDB" id="VectorBase:CSON001868"/>
<dbReference type="EMBL" id="UFQS01001300">
    <property type="protein sequence ID" value="SSX10183.1"/>
    <property type="molecule type" value="Genomic_DNA"/>
</dbReference>
<protein>
    <submittedName>
        <fullName evidence="2">CSON001868 protein</fullName>
    </submittedName>
</protein>
<reference evidence="2" key="1">
    <citation type="submission" date="2018-04" db="EMBL/GenBank/DDBJ databases">
        <authorList>
            <person name="Go L.Y."/>
            <person name="Mitchell J.A."/>
        </authorList>
    </citation>
    <scope>NUCLEOTIDE SEQUENCE</scope>
    <source>
        <tissue evidence="2">Whole organism</tissue>
    </source>
</reference>
<reference evidence="3" key="2">
    <citation type="submission" date="2018-07" db="EMBL/GenBank/DDBJ databases">
        <authorList>
            <person name="Quirk P.G."/>
            <person name="Krulwich T.A."/>
        </authorList>
    </citation>
    <scope>NUCLEOTIDE SEQUENCE</scope>
</reference>
<gene>
    <name evidence="2" type="primary">CSON001868</name>
</gene>
<keyword evidence="1" id="KW-0175">Coiled coil</keyword>
<organism evidence="2">
    <name type="scientific">Culicoides sonorensis</name>
    <name type="common">Biting midge</name>
    <dbReference type="NCBI Taxonomy" id="179676"/>
    <lineage>
        <taxon>Eukaryota</taxon>
        <taxon>Metazoa</taxon>
        <taxon>Ecdysozoa</taxon>
        <taxon>Arthropoda</taxon>
        <taxon>Hexapoda</taxon>
        <taxon>Insecta</taxon>
        <taxon>Pterygota</taxon>
        <taxon>Neoptera</taxon>
        <taxon>Endopterygota</taxon>
        <taxon>Diptera</taxon>
        <taxon>Nematocera</taxon>
        <taxon>Chironomoidea</taxon>
        <taxon>Ceratopogonidae</taxon>
        <taxon>Ceratopogoninae</taxon>
        <taxon>Culicoides</taxon>
        <taxon>Monoculicoides</taxon>
    </lineage>
</organism>
<proteinExistence type="predicted"/>
<evidence type="ECO:0000256" key="1">
    <source>
        <dbReference type="SAM" id="Coils"/>
    </source>
</evidence>
<feature type="coiled-coil region" evidence="1">
    <location>
        <begin position="194"/>
        <end position="266"/>
    </location>
</feature>
<dbReference type="AlphaFoldDB" id="A0A336KZA5"/>
<name>A0A336KZA5_CULSO</name>